<keyword evidence="3" id="KW-1185">Reference proteome</keyword>
<dbReference type="Pfam" id="PF08240">
    <property type="entry name" value="ADH_N"/>
    <property type="match status" value="1"/>
</dbReference>
<name>A0A9J7AU20_9PROT</name>
<dbReference type="SMART" id="SM00829">
    <property type="entry name" value="PKS_ER"/>
    <property type="match status" value="1"/>
</dbReference>
<reference evidence="2" key="1">
    <citation type="submission" date="2022-08" db="EMBL/GenBank/DDBJ databases">
        <title>Nisaea acidiphila sp. nov., isolated from a marine algal debris and emended description of the genus Nisaea Urios et al. 2008.</title>
        <authorList>
            <person name="Kwon K."/>
        </authorList>
    </citation>
    <scope>NUCLEOTIDE SEQUENCE</scope>
    <source>
        <strain evidence="2">MEBiC11861</strain>
    </source>
</reference>
<accession>A0A9J7AU20</accession>
<feature type="domain" description="Enoyl reductase (ER)" evidence="1">
    <location>
        <begin position="10"/>
        <end position="332"/>
    </location>
</feature>
<proteinExistence type="predicted"/>
<dbReference type="CDD" id="cd08276">
    <property type="entry name" value="MDR7"/>
    <property type="match status" value="1"/>
</dbReference>
<evidence type="ECO:0000259" key="1">
    <source>
        <dbReference type="SMART" id="SM00829"/>
    </source>
</evidence>
<dbReference type="SUPFAM" id="SSF50129">
    <property type="entry name" value="GroES-like"/>
    <property type="match status" value="1"/>
</dbReference>
<dbReference type="KEGG" id="naci:NUH88_02640"/>
<dbReference type="Proteomes" id="UP001060336">
    <property type="component" value="Chromosome"/>
</dbReference>
<dbReference type="Gene3D" id="3.90.180.10">
    <property type="entry name" value="Medium-chain alcohol dehydrogenases, catalytic domain"/>
    <property type="match status" value="1"/>
</dbReference>
<dbReference type="RefSeq" id="WP_257769790.1">
    <property type="nucleotide sequence ID" value="NZ_CP102480.1"/>
</dbReference>
<dbReference type="InterPro" id="IPR011032">
    <property type="entry name" value="GroES-like_sf"/>
</dbReference>
<gene>
    <name evidence="2" type="ORF">NUH88_02640</name>
</gene>
<dbReference type="InterPro" id="IPR013154">
    <property type="entry name" value="ADH-like_N"/>
</dbReference>
<protein>
    <submittedName>
        <fullName evidence="2">NAD(P)-dependent alcohol dehydrogenase</fullName>
    </submittedName>
</protein>
<dbReference type="InterPro" id="IPR020843">
    <property type="entry name" value="ER"/>
</dbReference>
<dbReference type="InterPro" id="IPR052711">
    <property type="entry name" value="Zinc_ADH-like"/>
</dbReference>
<dbReference type="InterPro" id="IPR013149">
    <property type="entry name" value="ADH-like_C"/>
</dbReference>
<dbReference type="AlphaFoldDB" id="A0A9J7AU20"/>
<dbReference type="PANTHER" id="PTHR45033">
    <property type="match status" value="1"/>
</dbReference>
<dbReference type="PANTHER" id="PTHR45033:SF2">
    <property type="entry name" value="ZINC-TYPE ALCOHOL DEHYDROGENASE-LIKE PROTEIN C1773.06C"/>
    <property type="match status" value="1"/>
</dbReference>
<evidence type="ECO:0000313" key="3">
    <source>
        <dbReference type="Proteomes" id="UP001060336"/>
    </source>
</evidence>
<organism evidence="2 3">
    <name type="scientific">Nisaea acidiphila</name>
    <dbReference type="NCBI Taxonomy" id="1862145"/>
    <lineage>
        <taxon>Bacteria</taxon>
        <taxon>Pseudomonadati</taxon>
        <taxon>Pseudomonadota</taxon>
        <taxon>Alphaproteobacteria</taxon>
        <taxon>Rhodospirillales</taxon>
        <taxon>Thalassobaculaceae</taxon>
        <taxon>Nisaea</taxon>
    </lineage>
</organism>
<dbReference type="Gene3D" id="3.40.50.720">
    <property type="entry name" value="NAD(P)-binding Rossmann-like Domain"/>
    <property type="match status" value="1"/>
</dbReference>
<dbReference type="Pfam" id="PF00107">
    <property type="entry name" value="ADH_zinc_N"/>
    <property type="match status" value="1"/>
</dbReference>
<sequence length="334" mass="36035">MKAYEIVSDGGVDALALNERPNPKPGFGQVLVRVRASSINYRDLSTIEDPVPRNIPYPRIPNSDGAGEVVEVGEGVTRWKAGDRVCGCFFQGWIDGDVNAELTTRALGGALDGMLTEYRVLGEDGLVALPDHMSFEEGATLPCAALTAWHSLVEVARVKSGTTVLLLGTGGVSVFALQFCKLMGVRTICTSSSDEKIERLKRMGADEVINYRTHPEWHEKVLELTNGKGVDHTVEVGGAGTLERSISATRIAGSIGLIGILTGGQVNPVAVMRKSIRLQGIYVGSRRMFEEMNAAISQHELKPVISETFDFADARDAFHAMRAAGHFGKLVVQI</sequence>
<dbReference type="GO" id="GO:0016491">
    <property type="term" value="F:oxidoreductase activity"/>
    <property type="evidence" value="ECO:0007669"/>
    <property type="project" value="InterPro"/>
</dbReference>
<dbReference type="SUPFAM" id="SSF51735">
    <property type="entry name" value="NAD(P)-binding Rossmann-fold domains"/>
    <property type="match status" value="1"/>
</dbReference>
<dbReference type="InterPro" id="IPR036291">
    <property type="entry name" value="NAD(P)-bd_dom_sf"/>
</dbReference>
<evidence type="ECO:0000313" key="2">
    <source>
        <dbReference type="EMBL" id="UUX50598.1"/>
    </source>
</evidence>
<dbReference type="EMBL" id="CP102480">
    <property type="protein sequence ID" value="UUX50598.1"/>
    <property type="molecule type" value="Genomic_DNA"/>
</dbReference>